<dbReference type="OrthoDB" id="1640042at2"/>
<dbReference type="AlphaFoldDB" id="A0A0V8QC05"/>
<dbReference type="Gene3D" id="3.40.930.10">
    <property type="entry name" value="Mannitol-specific EII, Chain A"/>
    <property type="match status" value="1"/>
</dbReference>
<evidence type="ECO:0000313" key="14">
    <source>
        <dbReference type="Proteomes" id="UP000054874"/>
    </source>
</evidence>
<dbReference type="GO" id="GO:0090563">
    <property type="term" value="F:protein-phosphocysteine-sugar phosphotransferase activity"/>
    <property type="evidence" value="ECO:0007669"/>
    <property type="project" value="TreeGrafter"/>
</dbReference>
<evidence type="ECO:0000256" key="9">
    <source>
        <dbReference type="ARBA" id="ARBA00029908"/>
    </source>
</evidence>
<proteinExistence type="predicted"/>
<organism evidence="13 14">
    <name type="scientific">Acetivibrio ethanolgignens</name>
    <dbReference type="NCBI Taxonomy" id="290052"/>
    <lineage>
        <taxon>Bacteria</taxon>
        <taxon>Bacillati</taxon>
        <taxon>Bacillota</taxon>
        <taxon>Clostridia</taxon>
        <taxon>Eubacteriales</taxon>
        <taxon>Oscillospiraceae</taxon>
        <taxon>Acetivibrio</taxon>
    </lineage>
</organism>
<keyword evidence="7" id="KW-0598">Phosphotransferase system</keyword>
<keyword evidence="5 13" id="KW-0762">Sugar transport</keyword>
<dbReference type="PANTHER" id="PTHR30181:SF2">
    <property type="entry name" value="PTS SYSTEM MANNITOL-SPECIFIC EIICBA COMPONENT"/>
    <property type="match status" value="1"/>
</dbReference>
<keyword evidence="4" id="KW-0597">Phosphoprotein</keyword>
<accession>A0A0V8QC05</accession>
<evidence type="ECO:0000313" key="13">
    <source>
        <dbReference type="EMBL" id="KSV58071.1"/>
    </source>
</evidence>
<sequence>MELLEKKNIRINCQPKSKNEVIQSVGQMLFESGYVKKDYIAAMVEREKTFSTNIGNGIALPHGTENAKREIISSGIAVQVFPEGTEWGEEKVQVVIGIAGVGDAHLDILAHIAEKLSDPSEVGCLVKSDEEGVYRMLTGKE</sequence>
<dbReference type="GO" id="GO:0005886">
    <property type="term" value="C:plasma membrane"/>
    <property type="evidence" value="ECO:0007669"/>
    <property type="project" value="TreeGrafter"/>
</dbReference>
<dbReference type="STRING" id="290052.ASU35_03280"/>
<evidence type="ECO:0000256" key="2">
    <source>
        <dbReference type="ARBA" id="ARBA00014783"/>
    </source>
</evidence>
<dbReference type="Proteomes" id="UP000054874">
    <property type="component" value="Unassembled WGS sequence"/>
</dbReference>
<keyword evidence="3" id="KW-0813">Transport</keyword>
<dbReference type="InterPro" id="IPR016152">
    <property type="entry name" value="PTrfase/Anion_transptr"/>
</dbReference>
<dbReference type="GO" id="GO:0009401">
    <property type="term" value="P:phosphoenolpyruvate-dependent sugar phosphotransferase system"/>
    <property type="evidence" value="ECO:0007669"/>
    <property type="project" value="UniProtKB-KW"/>
</dbReference>
<evidence type="ECO:0000259" key="12">
    <source>
        <dbReference type="PROSITE" id="PS51094"/>
    </source>
</evidence>
<evidence type="ECO:0000256" key="7">
    <source>
        <dbReference type="ARBA" id="ARBA00022683"/>
    </source>
</evidence>
<comment type="function">
    <text evidence="1">The phosphoenolpyruvate-dependent sugar phosphotransferase system (sugar PTS), a major carbohydrate active transport system, catalyzes the phosphorylation of incoming sugar substrates concomitantly with their translocation across the cell membrane. The enzyme II CmtAB PTS system is involved in D-mannitol transport.</text>
</comment>
<dbReference type="PROSITE" id="PS00372">
    <property type="entry name" value="PTS_EIIA_TYPE_2_HIS"/>
    <property type="match status" value="1"/>
</dbReference>
<keyword evidence="6" id="KW-0808">Transferase</keyword>
<dbReference type="InterPro" id="IPR002178">
    <property type="entry name" value="PTS_EIIA_type-2_dom"/>
</dbReference>
<dbReference type="PANTHER" id="PTHR30181">
    <property type="entry name" value="MANNITOL PERMEASE IIC COMPONENT"/>
    <property type="match status" value="1"/>
</dbReference>
<protein>
    <recommendedName>
        <fullName evidence="2">Mannitol-specific phosphotransferase enzyme IIA component</fullName>
    </recommendedName>
    <alternativeName>
        <fullName evidence="10">EIIA</fullName>
    </alternativeName>
    <alternativeName>
        <fullName evidence="11">EIII</fullName>
    </alternativeName>
    <alternativeName>
        <fullName evidence="9">PTS system mannitol-specific EIIA component</fullName>
    </alternativeName>
</protein>
<evidence type="ECO:0000256" key="11">
    <source>
        <dbReference type="ARBA" id="ARBA00030962"/>
    </source>
</evidence>
<dbReference type="Pfam" id="PF00359">
    <property type="entry name" value="PTS_EIIA_2"/>
    <property type="match status" value="1"/>
</dbReference>
<dbReference type="EMBL" id="LNAM01000186">
    <property type="protein sequence ID" value="KSV58071.1"/>
    <property type="molecule type" value="Genomic_DNA"/>
</dbReference>
<evidence type="ECO:0000256" key="5">
    <source>
        <dbReference type="ARBA" id="ARBA00022597"/>
    </source>
</evidence>
<keyword evidence="8" id="KW-0418">Kinase</keyword>
<name>A0A0V8QC05_9FIRM</name>
<comment type="caution">
    <text evidence="13">The sequence shown here is derived from an EMBL/GenBank/DDBJ whole genome shotgun (WGS) entry which is preliminary data.</text>
</comment>
<dbReference type="GO" id="GO:0016301">
    <property type="term" value="F:kinase activity"/>
    <property type="evidence" value="ECO:0007669"/>
    <property type="project" value="UniProtKB-KW"/>
</dbReference>
<evidence type="ECO:0000256" key="10">
    <source>
        <dbReference type="ARBA" id="ARBA00030956"/>
    </source>
</evidence>
<dbReference type="InterPro" id="IPR050893">
    <property type="entry name" value="Sugar_PTS"/>
</dbReference>
<feature type="domain" description="PTS EIIA type-2" evidence="12">
    <location>
        <begin position="2"/>
        <end position="140"/>
    </location>
</feature>
<dbReference type="RefSeq" id="WP_058353664.1">
    <property type="nucleotide sequence ID" value="NZ_CABMMD010000186.1"/>
</dbReference>
<dbReference type="SUPFAM" id="SSF55804">
    <property type="entry name" value="Phoshotransferase/anion transport protein"/>
    <property type="match status" value="1"/>
</dbReference>
<dbReference type="PROSITE" id="PS51094">
    <property type="entry name" value="PTS_EIIA_TYPE_2"/>
    <property type="match status" value="1"/>
</dbReference>
<reference evidence="13 14" key="1">
    <citation type="submission" date="2015-11" db="EMBL/GenBank/DDBJ databases">
        <title>Butyribacter intestini gen. nov., sp. nov., a butyric acid-producing bacterium of the family Lachnospiraceae isolated from the human faeces.</title>
        <authorList>
            <person name="Zou Y."/>
            <person name="Xue W."/>
            <person name="Luo G."/>
            <person name="Lv M."/>
        </authorList>
    </citation>
    <scope>NUCLEOTIDE SEQUENCE [LARGE SCALE GENOMIC DNA]</scope>
    <source>
        <strain evidence="13 14">ACET-33324</strain>
    </source>
</reference>
<evidence type="ECO:0000256" key="3">
    <source>
        <dbReference type="ARBA" id="ARBA00022448"/>
    </source>
</evidence>
<evidence type="ECO:0000256" key="4">
    <source>
        <dbReference type="ARBA" id="ARBA00022553"/>
    </source>
</evidence>
<evidence type="ECO:0000256" key="1">
    <source>
        <dbReference type="ARBA" id="ARBA00002434"/>
    </source>
</evidence>
<dbReference type="CDD" id="cd00211">
    <property type="entry name" value="PTS_IIA_fru"/>
    <property type="match status" value="1"/>
</dbReference>
<evidence type="ECO:0000256" key="8">
    <source>
        <dbReference type="ARBA" id="ARBA00022777"/>
    </source>
</evidence>
<gene>
    <name evidence="13" type="ORF">ASU35_03280</name>
</gene>
<keyword evidence="14" id="KW-1185">Reference proteome</keyword>
<evidence type="ECO:0000256" key="6">
    <source>
        <dbReference type="ARBA" id="ARBA00022679"/>
    </source>
</evidence>